<gene>
    <name evidence="2" type="ORF">B0H16DRAFT_1483273</name>
</gene>
<organism evidence="2 3">
    <name type="scientific">Mycena metata</name>
    <dbReference type="NCBI Taxonomy" id="1033252"/>
    <lineage>
        <taxon>Eukaryota</taxon>
        <taxon>Fungi</taxon>
        <taxon>Dikarya</taxon>
        <taxon>Basidiomycota</taxon>
        <taxon>Agaricomycotina</taxon>
        <taxon>Agaricomycetes</taxon>
        <taxon>Agaricomycetidae</taxon>
        <taxon>Agaricales</taxon>
        <taxon>Marasmiineae</taxon>
        <taxon>Mycenaceae</taxon>
        <taxon>Mycena</taxon>
    </lineage>
</organism>
<evidence type="ECO:0000313" key="2">
    <source>
        <dbReference type="EMBL" id="KAJ7702081.1"/>
    </source>
</evidence>
<dbReference type="Proteomes" id="UP001215598">
    <property type="component" value="Unassembled WGS sequence"/>
</dbReference>
<reference evidence="2" key="1">
    <citation type="submission" date="2023-03" db="EMBL/GenBank/DDBJ databases">
        <title>Massive genome expansion in bonnet fungi (Mycena s.s.) driven by repeated elements and novel gene families across ecological guilds.</title>
        <authorList>
            <consortium name="Lawrence Berkeley National Laboratory"/>
            <person name="Harder C.B."/>
            <person name="Miyauchi S."/>
            <person name="Viragh M."/>
            <person name="Kuo A."/>
            <person name="Thoen E."/>
            <person name="Andreopoulos B."/>
            <person name="Lu D."/>
            <person name="Skrede I."/>
            <person name="Drula E."/>
            <person name="Henrissat B."/>
            <person name="Morin E."/>
            <person name="Kohler A."/>
            <person name="Barry K."/>
            <person name="LaButti K."/>
            <person name="Morin E."/>
            <person name="Salamov A."/>
            <person name="Lipzen A."/>
            <person name="Mereny Z."/>
            <person name="Hegedus B."/>
            <person name="Baldrian P."/>
            <person name="Stursova M."/>
            <person name="Weitz H."/>
            <person name="Taylor A."/>
            <person name="Grigoriev I.V."/>
            <person name="Nagy L.G."/>
            <person name="Martin F."/>
            <person name="Kauserud H."/>
        </authorList>
    </citation>
    <scope>NUCLEOTIDE SEQUENCE</scope>
    <source>
        <strain evidence="2">CBHHK182m</strain>
    </source>
</reference>
<evidence type="ECO:0000313" key="3">
    <source>
        <dbReference type="Proteomes" id="UP001215598"/>
    </source>
</evidence>
<keyword evidence="3" id="KW-1185">Reference proteome</keyword>
<protein>
    <submittedName>
        <fullName evidence="2">Uncharacterized protein</fullName>
    </submittedName>
</protein>
<dbReference type="EMBL" id="JARKIB010000520">
    <property type="protein sequence ID" value="KAJ7702081.1"/>
    <property type="molecule type" value="Genomic_DNA"/>
</dbReference>
<feature type="compositionally biased region" description="Acidic residues" evidence="1">
    <location>
        <begin position="65"/>
        <end position="100"/>
    </location>
</feature>
<evidence type="ECO:0000256" key="1">
    <source>
        <dbReference type="SAM" id="MobiDB-lite"/>
    </source>
</evidence>
<name>A0AAD7DYW3_9AGAR</name>
<proteinExistence type="predicted"/>
<dbReference type="AlphaFoldDB" id="A0AAD7DYW3"/>
<comment type="caution">
    <text evidence="2">The sequence shown here is derived from an EMBL/GenBank/DDBJ whole genome shotgun (WGS) entry which is preliminary data.</text>
</comment>
<accession>A0AAD7DYW3</accession>
<sequence>MPHMPSFDGEANILSGRLAEQQFALLLPPSDKEATQIANAIIIYFFMGSPMLYISYIVPGPVGGCDEEDEEEEVEVRDELEDDLGNGREEEEEVDGEREDDASKPADGEDGAIRALNCAPSLFVGDGGRSVARARAKAQSSRICWATLAVLAAAHDGLHILHVVAGVAAVTETHNRDRWYTGVAVRGADGAAGVAARVDGGVGAEGRSMFTGITPRGHQYHQLIITG</sequence>
<feature type="region of interest" description="Disordered" evidence="1">
    <location>
        <begin position="64"/>
        <end position="110"/>
    </location>
</feature>